<evidence type="ECO:0000256" key="3">
    <source>
        <dbReference type="ARBA" id="ARBA00022833"/>
    </source>
</evidence>
<gene>
    <name evidence="7" type="ORF">MG3_01452</name>
</gene>
<dbReference type="SMART" id="SM00290">
    <property type="entry name" value="ZnF_UBP"/>
    <property type="match status" value="1"/>
</dbReference>
<name>A0AB34Q119_CANAX</name>
<dbReference type="GO" id="GO:0004843">
    <property type="term" value="F:cysteine-type deubiquitinase activity"/>
    <property type="evidence" value="ECO:0007669"/>
    <property type="project" value="InterPro"/>
</dbReference>
<dbReference type="GO" id="GO:0008270">
    <property type="term" value="F:zinc ion binding"/>
    <property type="evidence" value="ECO:0007669"/>
    <property type="project" value="UniProtKB-KW"/>
</dbReference>
<dbReference type="EMBL" id="AJIX01000009">
    <property type="protein sequence ID" value="KGR16722.1"/>
    <property type="molecule type" value="Genomic_DNA"/>
</dbReference>
<evidence type="ECO:0000256" key="2">
    <source>
        <dbReference type="ARBA" id="ARBA00022771"/>
    </source>
</evidence>
<dbReference type="InterPro" id="IPR013083">
    <property type="entry name" value="Znf_RING/FYVE/PHD"/>
</dbReference>
<dbReference type="Gene3D" id="3.30.40.10">
    <property type="entry name" value="Zinc/RING finger domain, C3HC4 (zinc finger)"/>
    <property type="match status" value="1"/>
</dbReference>
<feature type="domain" description="UBP-type" evidence="6">
    <location>
        <begin position="7"/>
        <end position="101"/>
    </location>
</feature>
<reference evidence="7 8" key="1">
    <citation type="submission" date="2013-12" db="EMBL/GenBank/DDBJ databases">
        <title>The Genome Sequence of Candida albicans P78048.</title>
        <authorList>
            <consortium name="The Broad Institute Genome Sequencing Platform"/>
            <consortium name="The Broad Institute Genome Sequencing Center for Infectious Disease"/>
            <person name="Cuomo C."/>
            <person name="Bennett R."/>
            <person name="Hirakawa M."/>
            <person name="Noverr M."/>
            <person name="Mitchell A."/>
            <person name="Young S.K."/>
            <person name="Zeng Q."/>
            <person name="Gargeya S."/>
            <person name="Fitzgerald M."/>
            <person name="Abouelleil A."/>
            <person name="Alvarado L."/>
            <person name="Berlin A.M."/>
            <person name="Chapman S.B."/>
            <person name="Dewar J."/>
            <person name="Goldberg J."/>
            <person name="Griggs A."/>
            <person name="Gujja S."/>
            <person name="Hansen M."/>
            <person name="Howarth C."/>
            <person name="Imamovic A."/>
            <person name="Larimer J."/>
            <person name="McCowan C."/>
            <person name="Murphy C."/>
            <person name="Pearson M."/>
            <person name="Priest M."/>
            <person name="Roberts A."/>
            <person name="Saif S."/>
            <person name="Shea T."/>
            <person name="Sykes S."/>
            <person name="Wortman J."/>
            <person name="Nusbaum C."/>
            <person name="Birren B."/>
        </authorList>
    </citation>
    <scope>NUCLEOTIDE SEQUENCE [LARGE SCALE GENOMIC DNA]</scope>
    <source>
        <strain evidence="7 8">P78048</strain>
    </source>
</reference>
<dbReference type="SUPFAM" id="SSF57850">
    <property type="entry name" value="RING/U-box"/>
    <property type="match status" value="1"/>
</dbReference>
<sequence length="243" mass="28098">MSNPFSKRRRVDGEINREVLDFDFAKICSQTLSSTNVYACLACGKYFEGRSPSSPAYKHAVSTNHQMYMSFATEKFYELPQDREVSPVQDVIDYYNPRYTPRDIDLLPRISFDLHKKYLVGYVGLNNIKKNDYANVVVQVLAHIEPVRNYYLLETPTNPLNVHLGLLIRKMWSPHLFKSHIAPHEFMNSVSEESKKRFTLEKGHPKSFLLWLLNRGGPYECLRGKVEVTSTPIVPHEGKDKVE</sequence>
<accession>A0AB34Q119</accession>
<feature type="domain" description="USP" evidence="5">
    <location>
        <begin position="123"/>
        <end position="243"/>
    </location>
</feature>
<evidence type="ECO:0000313" key="7">
    <source>
        <dbReference type="EMBL" id="KGR16722.1"/>
    </source>
</evidence>
<dbReference type="PROSITE" id="PS50235">
    <property type="entry name" value="USP_3"/>
    <property type="match status" value="1"/>
</dbReference>
<dbReference type="AlphaFoldDB" id="A0AB34Q119"/>
<feature type="non-terminal residue" evidence="7">
    <location>
        <position position="243"/>
    </location>
</feature>
<evidence type="ECO:0000313" key="8">
    <source>
        <dbReference type="Proteomes" id="UP000030161"/>
    </source>
</evidence>
<keyword evidence="1" id="KW-0479">Metal-binding</keyword>
<keyword evidence="2 4" id="KW-0863">Zinc-finger</keyword>
<evidence type="ECO:0000256" key="4">
    <source>
        <dbReference type="PROSITE-ProRule" id="PRU00502"/>
    </source>
</evidence>
<evidence type="ECO:0000259" key="5">
    <source>
        <dbReference type="PROSITE" id="PS50235"/>
    </source>
</evidence>
<evidence type="ECO:0000256" key="1">
    <source>
        <dbReference type="ARBA" id="ARBA00022723"/>
    </source>
</evidence>
<organism evidence="7 8">
    <name type="scientific">Candida albicans P78048</name>
    <dbReference type="NCBI Taxonomy" id="1094989"/>
    <lineage>
        <taxon>Eukaryota</taxon>
        <taxon>Fungi</taxon>
        <taxon>Dikarya</taxon>
        <taxon>Ascomycota</taxon>
        <taxon>Saccharomycotina</taxon>
        <taxon>Pichiomycetes</taxon>
        <taxon>Debaryomycetaceae</taxon>
        <taxon>Candida/Lodderomyces clade</taxon>
        <taxon>Candida</taxon>
    </lineage>
</organism>
<comment type="caution">
    <text evidence="7">The sequence shown here is derived from an EMBL/GenBank/DDBJ whole genome shotgun (WGS) entry which is preliminary data.</text>
</comment>
<dbReference type="Gene3D" id="3.90.70.10">
    <property type="entry name" value="Cysteine proteinases"/>
    <property type="match status" value="1"/>
</dbReference>
<dbReference type="InterPro" id="IPR028889">
    <property type="entry name" value="USP"/>
</dbReference>
<dbReference type="SUPFAM" id="SSF54001">
    <property type="entry name" value="Cysteine proteinases"/>
    <property type="match status" value="1"/>
</dbReference>
<keyword evidence="3" id="KW-0862">Zinc</keyword>
<dbReference type="GO" id="GO:0016579">
    <property type="term" value="P:protein deubiquitination"/>
    <property type="evidence" value="ECO:0007669"/>
    <property type="project" value="InterPro"/>
</dbReference>
<dbReference type="InterPro" id="IPR001607">
    <property type="entry name" value="Znf_UBP"/>
</dbReference>
<dbReference type="Pfam" id="PF02148">
    <property type="entry name" value="zf-UBP"/>
    <property type="match status" value="1"/>
</dbReference>
<dbReference type="InterPro" id="IPR038765">
    <property type="entry name" value="Papain-like_cys_pep_sf"/>
</dbReference>
<dbReference type="Proteomes" id="UP000030161">
    <property type="component" value="Unassembled WGS sequence"/>
</dbReference>
<dbReference type="PANTHER" id="PTHR21646:SF16">
    <property type="entry name" value="U4_U6.U5 TRI-SNRNP-ASSOCIATED PROTEIN 2"/>
    <property type="match status" value="1"/>
</dbReference>
<dbReference type="Pfam" id="PF00443">
    <property type="entry name" value="UCH"/>
    <property type="match status" value="1"/>
</dbReference>
<protein>
    <submittedName>
        <fullName evidence="7">U4/U6.U5 tri-snRNP-associated protein 2</fullName>
    </submittedName>
</protein>
<dbReference type="InterPro" id="IPR050185">
    <property type="entry name" value="Ub_carboxyl-term_hydrolase"/>
</dbReference>
<proteinExistence type="predicted"/>
<evidence type="ECO:0000259" key="6">
    <source>
        <dbReference type="PROSITE" id="PS50271"/>
    </source>
</evidence>
<dbReference type="InterPro" id="IPR001394">
    <property type="entry name" value="Peptidase_C19_UCH"/>
</dbReference>
<dbReference type="PROSITE" id="PS50271">
    <property type="entry name" value="ZF_UBP"/>
    <property type="match status" value="1"/>
</dbReference>
<dbReference type="PANTHER" id="PTHR21646">
    <property type="entry name" value="UBIQUITIN CARBOXYL-TERMINAL HYDROLASE"/>
    <property type="match status" value="1"/>
</dbReference>